<dbReference type="EMBL" id="CAJFCW020000001">
    <property type="protein sequence ID" value="CAG9086258.1"/>
    <property type="molecule type" value="Genomic_DNA"/>
</dbReference>
<sequence>MNILWSIYPEFWIRMIKYTTNVEDRCSFAQINKYCYELTVRATKISFQSLCYRHMICRYKGETWAEAFSDAPNRPIESTFKKEFGFWLYNDPIRCCPYTGMMARRSCGKKVRLMNIDFGLKMDKILNFEYIKGDHLFKVHFINKSKQLLLDMFKTFVVYDIAKKKVVKTYPALQHQRDTNFTLWYSESRTLVDVCNQKEYKFKVNVLGFCNEIYNAVSYGYRKYVGFVNTQQEFVVINNTTGQRQTVFPLLDDAWDAIIAIADDSDLVVHKRGL</sequence>
<name>A0A811JWH3_9BILA</name>
<accession>A0A811JWH3</accession>
<evidence type="ECO:0000313" key="1">
    <source>
        <dbReference type="EMBL" id="CAD5207597.1"/>
    </source>
</evidence>
<reference evidence="1" key="1">
    <citation type="submission" date="2020-09" db="EMBL/GenBank/DDBJ databases">
        <authorList>
            <person name="Kikuchi T."/>
        </authorList>
    </citation>
    <scope>NUCLEOTIDE SEQUENCE</scope>
    <source>
        <strain evidence="1">SH1</strain>
    </source>
</reference>
<protein>
    <submittedName>
        <fullName evidence="1">Uncharacterized protein</fullName>
    </submittedName>
</protein>
<organism evidence="1 2">
    <name type="scientific">Bursaphelenchus okinawaensis</name>
    <dbReference type="NCBI Taxonomy" id="465554"/>
    <lineage>
        <taxon>Eukaryota</taxon>
        <taxon>Metazoa</taxon>
        <taxon>Ecdysozoa</taxon>
        <taxon>Nematoda</taxon>
        <taxon>Chromadorea</taxon>
        <taxon>Rhabditida</taxon>
        <taxon>Tylenchina</taxon>
        <taxon>Tylenchomorpha</taxon>
        <taxon>Aphelenchoidea</taxon>
        <taxon>Aphelenchoididae</taxon>
        <taxon>Bursaphelenchus</taxon>
    </lineage>
</organism>
<comment type="caution">
    <text evidence="1">The sequence shown here is derived from an EMBL/GenBank/DDBJ whole genome shotgun (WGS) entry which is preliminary data.</text>
</comment>
<evidence type="ECO:0000313" key="2">
    <source>
        <dbReference type="Proteomes" id="UP000614601"/>
    </source>
</evidence>
<dbReference type="EMBL" id="CAJFDH010000001">
    <property type="protein sequence ID" value="CAD5207597.1"/>
    <property type="molecule type" value="Genomic_DNA"/>
</dbReference>
<gene>
    <name evidence="1" type="ORF">BOKJ2_LOCUS2277</name>
</gene>
<keyword evidence="2" id="KW-1185">Reference proteome</keyword>
<proteinExistence type="predicted"/>
<dbReference type="Proteomes" id="UP000614601">
    <property type="component" value="Unassembled WGS sequence"/>
</dbReference>
<dbReference type="AlphaFoldDB" id="A0A811JWH3"/>
<dbReference type="Proteomes" id="UP000783686">
    <property type="component" value="Unassembled WGS sequence"/>
</dbReference>